<dbReference type="AlphaFoldDB" id="A0A8J7L9E1"/>
<dbReference type="CDD" id="cd11053">
    <property type="entry name" value="CYP110-like"/>
    <property type="match status" value="1"/>
</dbReference>
<comment type="similarity">
    <text evidence="2 4">Belongs to the cytochrome P450 family.</text>
</comment>
<keyword evidence="4" id="KW-0503">Monooxygenase</keyword>
<dbReference type="InterPro" id="IPR002401">
    <property type="entry name" value="Cyt_P450_E_grp-I"/>
</dbReference>
<evidence type="ECO:0000313" key="6">
    <source>
        <dbReference type="Proteomes" id="UP000632766"/>
    </source>
</evidence>
<dbReference type="Gene3D" id="1.10.630.10">
    <property type="entry name" value="Cytochrome P450"/>
    <property type="match status" value="1"/>
</dbReference>
<name>A0A8J7L9E1_9NOST</name>
<dbReference type="GO" id="GO:0005506">
    <property type="term" value="F:iron ion binding"/>
    <property type="evidence" value="ECO:0007669"/>
    <property type="project" value="InterPro"/>
</dbReference>
<dbReference type="SUPFAM" id="SSF48264">
    <property type="entry name" value="Cytochrome P450"/>
    <property type="match status" value="1"/>
</dbReference>
<dbReference type="GO" id="GO:0016705">
    <property type="term" value="F:oxidoreductase activity, acting on paired donors, with incorporation or reduction of molecular oxygen"/>
    <property type="evidence" value="ECO:0007669"/>
    <property type="project" value="InterPro"/>
</dbReference>
<gene>
    <name evidence="5" type="ORF">I8748_11905</name>
</gene>
<dbReference type="Pfam" id="PF00067">
    <property type="entry name" value="p450"/>
    <property type="match status" value="1"/>
</dbReference>
<dbReference type="PRINTS" id="PR00385">
    <property type="entry name" value="P450"/>
</dbReference>
<evidence type="ECO:0000256" key="1">
    <source>
        <dbReference type="ARBA" id="ARBA00001971"/>
    </source>
</evidence>
<protein>
    <submittedName>
        <fullName evidence="5">Cytochrome P450</fullName>
    </submittedName>
</protein>
<comment type="caution">
    <text evidence="5">The sequence shown here is derived from an EMBL/GenBank/DDBJ whole genome shotgun (WGS) entry which is preliminary data.</text>
</comment>
<keyword evidence="3 4" id="KW-0408">Iron</keyword>
<proteinExistence type="inferred from homology"/>
<accession>A0A8J7L9E1</accession>
<dbReference type="GO" id="GO:0004497">
    <property type="term" value="F:monooxygenase activity"/>
    <property type="evidence" value="ECO:0007669"/>
    <property type="project" value="UniProtKB-KW"/>
</dbReference>
<comment type="cofactor">
    <cofactor evidence="1 3">
        <name>heme</name>
        <dbReference type="ChEBI" id="CHEBI:30413"/>
    </cofactor>
</comment>
<dbReference type="PROSITE" id="PS00086">
    <property type="entry name" value="CYTOCHROME_P450"/>
    <property type="match status" value="1"/>
</dbReference>
<dbReference type="InterPro" id="IPR001128">
    <property type="entry name" value="Cyt_P450"/>
</dbReference>
<keyword evidence="4" id="KW-0560">Oxidoreductase</keyword>
<dbReference type="GO" id="GO:0020037">
    <property type="term" value="F:heme binding"/>
    <property type="evidence" value="ECO:0007669"/>
    <property type="project" value="InterPro"/>
</dbReference>
<dbReference type="PANTHER" id="PTHR24305">
    <property type="entry name" value="CYTOCHROME P450"/>
    <property type="match status" value="1"/>
</dbReference>
<keyword evidence="3 4" id="KW-0349">Heme</keyword>
<dbReference type="RefSeq" id="WP_198124779.1">
    <property type="nucleotide sequence ID" value="NZ_JAECZC010000017.1"/>
</dbReference>
<evidence type="ECO:0000256" key="2">
    <source>
        <dbReference type="ARBA" id="ARBA00010617"/>
    </source>
</evidence>
<evidence type="ECO:0000256" key="3">
    <source>
        <dbReference type="PIRSR" id="PIRSR602401-1"/>
    </source>
</evidence>
<feature type="binding site" description="axial binding residue" evidence="3">
    <location>
        <position position="406"/>
    </location>
    <ligand>
        <name>heme</name>
        <dbReference type="ChEBI" id="CHEBI:30413"/>
    </ligand>
    <ligandPart>
        <name>Fe</name>
        <dbReference type="ChEBI" id="CHEBI:18248"/>
    </ligandPart>
</feature>
<dbReference type="EMBL" id="JAECZC010000017">
    <property type="protein sequence ID" value="MBH8562876.1"/>
    <property type="molecule type" value="Genomic_DNA"/>
</dbReference>
<reference evidence="5 6" key="1">
    <citation type="journal article" date="2021" name="Int. J. Syst. Evol. Microbiol.">
        <title>Amazonocrinis nigriterrae gen. nov., sp. nov., Atlanticothrix silvestris gen. nov., sp. nov. and Dendronalium phyllosphericum gen. nov., sp. nov., nostocacean cyanobacteria from Brazilian environments.</title>
        <authorList>
            <person name="Alvarenga D.O."/>
            <person name="Andreote A.P.D."/>
            <person name="Branco L.H.Z."/>
            <person name="Delbaje E."/>
            <person name="Cruz R.B."/>
            <person name="Varani A.M."/>
            <person name="Fiore M.F."/>
        </authorList>
    </citation>
    <scope>NUCLEOTIDE SEQUENCE [LARGE SCALE GENOMIC DNA]</scope>
    <source>
        <strain evidence="5 6">CENA67</strain>
    </source>
</reference>
<evidence type="ECO:0000256" key="4">
    <source>
        <dbReference type="RuleBase" id="RU000461"/>
    </source>
</evidence>
<keyword evidence="3 4" id="KW-0479">Metal-binding</keyword>
<dbReference type="Proteomes" id="UP000632766">
    <property type="component" value="Unassembled WGS sequence"/>
</dbReference>
<dbReference type="PANTHER" id="PTHR24305:SF166">
    <property type="entry name" value="CYTOCHROME P450 12A4, MITOCHONDRIAL-RELATED"/>
    <property type="match status" value="1"/>
</dbReference>
<dbReference type="PRINTS" id="PR00463">
    <property type="entry name" value="EP450I"/>
</dbReference>
<organism evidence="5 6">
    <name type="scientific">Amazonocrinis nigriterrae CENA67</name>
    <dbReference type="NCBI Taxonomy" id="2794033"/>
    <lineage>
        <taxon>Bacteria</taxon>
        <taxon>Bacillati</taxon>
        <taxon>Cyanobacteriota</taxon>
        <taxon>Cyanophyceae</taxon>
        <taxon>Nostocales</taxon>
        <taxon>Nostocaceae</taxon>
        <taxon>Amazonocrinis</taxon>
        <taxon>Amazonocrinis nigriterrae</taxon>
    </lineage>
</organism>
<dbReference type="InterPro" id="IPR050121">
    <property type="entry name" value="Cytochrome_P450_monoxygenase"/>
</dbReference>
<evidence type="ECO:0000313" key="5">
    <source>
        <dbReference type="EMBL" id="MBH8562876.1"/>
    </source>
</evidence>
<dbReference type="InterPro" id="IPR017972">
    <property type="entry name" value="Cyt_P450_CS"/>
</dbReference>
<dbReference type="InterPro" id="IPR036396">
    <property type="entry name" value="Cyt_P450_sf"/>
</dbReference>
<keyword evidence="6" id="KW-1185">Reference proteome</keyword>
<sequence length="460" mass="53335">MITFPRNSSHETHFKLPNGSHAPKLIQTLRGIWRPIKALESARERYGDIFISNFSTLPRQIIISSPQAIQEIFTADSKLFDSGSGNRLIEPFVGPNSVIVLDGDRHMQQRKLLMPTFHGERMRAYGQTICEITQEVINQWTIGQEFVARPQMQNISLQVILKTVFGLKQGERYQQIRQVLTAMLDSFDSPWKSSLLFFNFLQQDLGAWSPWGNFLRQRQRLDELVYQEIHERRIKAELEGEDILSLLMSSRDEQGQPMTDVELRDELMTMLFAGHETTAIALAWALYWIHYIPEVREKLLQELNSIDIKNANPTTIAQLPYLNAVCSETLRIYPVAFFSLPRILRDDMQFFGYDLPKGTYLSVCIYLTHHRPDIYPEPNQFRPERFLERQFSPYEFLPFGGGNRRCIGMAFAMFEMKLVLATILSRYSLQLLDSRPLLPVRRGLVFAPARGVHLAVKEQY</sequence>